<dbReference type="EMBL" id="BAAAUT010000007">
    <property type="protein sequence ID" value="GAA3122420.1"/>
    <property type="molecule type" value="Genomic_DNA"/>
</dbReference>
<dbReference type="Proteomes" id="UP001500320">
    <property type="component" value="Unassembled WGS sequence"/>
</dbReference>
<organism evidence="2 3">
    <name type="scientific">Planomonospora alba</name>
    <dbReference type="NCBI Taxonomy" id="161354"/>
    <lineage>
        <taxon>Bacteria</taxon>
        <taxon>Bacillati</taxon>
        <taxon>Actinomycetota</taxon>
        <taxon>Actinomycetes</taxon>
        <taxon>Streptosporangiales</taxon>
        <taxon>Streptosporangiaceae</taxon>
        <taxon>Planomonospora</taxon>
    </lineage>
</organism>
<proteinExistence type="predicted"/>
<gene>
    <name evidence="2" type="ORF">GCM10010466_11650</name>
</gene>
<comment type="caution">
    <text evidence="2">The sequence shown here is derived from an EMBL/GenBank/DDBJ whole genome shotgun (WGS) entry which is preliminary data.</text>
</comment>
<evidence type="ECO:0000256" key="1">
    <source>
        <dbReference type="SAM" id="MobiDB-lite"/>
    </source>
</evidence>
<sequence length="132" mass="13478">MESATVNLRGSGRLPEAGTRGEADRRGRVAAPEPPADAARAKVGDGSRPVPGGEARATGSGDHGGQEAAGVVGMRASFSLGSWSVRAHRRAPLERVRAPPVAATGESAGIFPAAGNFTRSFPAARRAPVRSR</sequence>
<accession>A0ABP6MR65</accession>
<protein>
    <submittedName>
        <fullName evidence="2">Uncharacterized protein</fullName>
    </submittedName>
</protein>
<reference evidence="3" key="1">
    <citation type="journal article" date="2019" name="Int. J. Syst. Evol. Microbiol.">
        <title>The Global Catalogue of Microorganisms (GCM) 10K type strain sequencing project: providing services to taxonomists for standard genome sequencing and annotation.</title>
        <authorList>
            <consortium name="The Broad Institute Genomics Platform"/>
            <consortium name="The Broad Institute Genome Sequencing Center for Infectious Disease"/>
            <person name="Wu L."/>
            <person name="Ma J."/>
        </authorList>
    </citation>
    <scope>NUCLEOTIDE SEQUENCE [LARGE SCALE GENOMIC DNA]</scope>
    <source>
        <strain evidence="3">JCM 9373</strain>
    </source>
</reference>
<feature type="region of interest" description="Disordered" evidence="1">
    <location>
        <begin position="1"/>
        <end position="67"/>
    </location>
</feature>
<evidence type="ECO:0000313" key="2">
    <source>
        <dbReference type="EMBL" id="GAA3122420.1"/>
    </source>
</evidence>
<keyword evidence="3" id="KW-1185">Reference proteome</keyword>
<name>A0ABP6MR65_9ACTN</name>
<evidence type="ECO:0000313" key="3">
    <source>
        <dbReference type="Proteomes" id="UP001500320"/>
    </source>
</evidence>